<dbReference type="Proteomes" id="UP001345691">
    <property type="component" value="Unassembled WGS sequence"/>
</dbReference>
<evidence type="ECO:0000313" key="3">
    <source>
        <dbReference type="Proteomes" id="UP001345691"/>
    </source>
</evidence>
<sequence length="500" mass="54520">MTKGHASHFSYNLTRPYPFRWFTPVVIVGGVVLTALFSVLNFAANGYVLGSTFVADPNSTLIKKAWFEKSPFSYSSKLSPSCQPANIAPSTQLTAKSGSQYTLGNVWTEDEKGAVTPLPSLTYLNNSFTDCNFQGIQIFLLNYDPVSNGHYWNWNRDSSATGYVTCSIDNGQLPVHLNLSITVKSALQGNPGRSGYEYLTAKQQTQASLWFGQLLMWMNFNQMLFQMAEVNYTESGLSTLVTGVGMYVVQNPNASSILQDDFMSISEQITGYESYYTVAGGYFRGPMGSDITSIRELYVGGTVIGRAVDGFAKSFYSFILADLGQTSSPSVLADAEVLDQFWTACYNDVDADPSNFVENGSLATNSFDTLKGMTGSIGVLNATLNAQYLCQIPQRKDTASVLFAVIVADLVLLQAAWKIFTWITKFWLEKKDPEAKYCSGCTAQLGSPSVGADSGANRLSNSYEMFKGRLGGFRGSHYAKVPDTQVGSMAGNSTEETLST</sequence>
<protein>
    <recommendedName>
        <fullName evidence="4">DUF3533 domain-containing protein</fullName>
    </recommendedName>
</protein>
<dbReference type="EMBL" id="JAVRRF010000009">
    <property type="protein sequence ID" value="KAK5061801.1"/>
    <property type="molecule type" value="Genomic_DNA"/>
</dbReference>
<evidence type="ECO:0008006" key="4">
    <source>
        <dbReference type="Google" id="ProtNLM"/>
    </source>
</evidence>
<keyword evidence="1" id="KW-0472">Membrane</keyword>
<keyword evidence="1" id="KW-0812">Transmembrane</keyword>
<comment type="caution">
    <text evidence="2">The sequence shown here is derived from an EMBL/GenBank/DDBJ whole genome shotgun (WGS) entry which is preliminary data.</text>
</comment>
<feature type="transmembrane region" description="Helical" evidence="1">
    <location>
        <begin position="21"/>
        <end position="44"/>
    </location>
</feature>
<evidence type="ECO:0000313" key="2">
    <source>
        <dbReference type="EMBL" id="KAK5061801.1"/>
    </source>
</evidence>
<keyword evidence="3" id="KW-1185">Reference proteome</keyword>
<keyword evidence="1" id="KW-1133">Transmembrane helix</keyword>
<gene>
    <name evidence="2" type="ORF">LTR69_004984</name>
</gene>
<proteinExistence type="predicted"/>
<name>A0ABR0JCZ4_9EURO</name>
<reference evidence="2 3" key="1">
    <citation type="submission" date="2023-08" db="EMBL/GenBank/DDBJ databases">
        <title>Black Yeasts Isolated from many extreme environments.</title>
        <authorList>
            <person name="Coleine C."/>
            <person name="Stajich J.E."/>
            <person name="Selbmann L."/>
        </authorList>
    </citation>
    <scope>NUCLEOTIDE SEQUENCE [LARGE SCALE GENOMIC DNA]</scope>
    <source>
        <strain evidence="2 3">CCFEE 6328</strain>
    </source>
</reference>
<organism evidence="2 3">
    <name type="scientific">Exophiala sideris</name>
    <dbReference type="NCBI Taxonomy" id="1016849"/>
    <lineage>
        <taxon>Eukaryota</taxon>
        <taxon>Fungi</taxon>
        <taxon>Dikarya</taxon>
        <taxon>Ascomycota</taxon>
        <taxon>Pezizomycotina</taxon>
        <taxon>Eurotiomycetes</taxon>
        <taxon>Chaetothyriomycetidae</taxon>
        <taxon>Chaetothyriales</taxon>
        <taxon>Herpotrichiellaceae</taxon>
        <taxon>Exophiala</taxon>
    </lineage>
</organism>
<accession>A0ABR0JCZ4</accession>
<evidence type="ECO:0000256" key="1">
    <source>
        <dbReference type="SAM" id="Phobius"/>
    </source>
</evidence>